<dbReference type="InterPro" id="IPR036937">
    <property type="entry name" value="Adhesion_dom_fimbrial_sf"/>
</dbReference>
<reference evidence="3 4" key="1">
    <citation type="journal article" date="2022" name="Int. J. Syst. Evol. Microbiol.">
        <title>Pseudocitrobacter corydidari sp. nov., isolated from the Asian emerald cockroach Corydidarum magnifica.</title>
        <authorList>
            <person name="Guzman J."/>
            <person name="Poehlein A."/>
            <person name="Glaeser S.P."/>
            <person name="Schwengers O."/>
            <person name="Blom J."/>
            <person name="Hollensteiner J."/>
            <person name="Kampfer P."/>
            <person name="Vilcinskas A."/>
        </authorList>
    </citation>
    <scope>NUCLEOTIDE SEQUENCE [LARGE SCALE GENOMIC DNA]</scope>
    <source>
        <strain evidence="3">G163CM</strain>
    </source>
</reference>
<dbReference type="SUPFAM" id="SSF49401">
    <property type="entry name" value="Bacterial adhesins"/>
    <property type="match status" value="1"/>
</dbReference>
<evidence type="ECO:0000313" key="3">
    <source>
        <dbReference type="EMBL" id="UGS43465.1"/>
    </source>
</evidence>
<proteinExistence type="predicted"/>
<dbReference type="Proteomes" id="UP001199659">
    <property type="component" value="Chromosome"/>
</dbReference>
<feature type="chain" id="PRO_5045857363" evidence="1">
    <location>
        <begin position="19"/>
        <end position="162"/>
    </location>
</feature>
<dbReference type="InterPro" id="IPR050263">
    <property type="entry name" value="Bact_Fimbrial_Adh_Pro"/>
</dbReference>
<dbReference type="InterPro" id="IPR008966">
    <property type="entry name" value="Adhesion_dom_sf"/>
</dbReference>
<feature type="signal peptide" evidence="1">
    <location>
        <begin position="1"/>
        <end position="18"/>
    </location>
</feature>
<evidence type="ECO:0000259" key="2">
    <source>
        <dbReference type="Pfam" id="PF00419"/>
    </source>
</evidence>
<dbReference type="Gene3D" id="2.60.40.1090">
    <property type="entry name" value="Fimbrial-type adhesion domain"/>
    <property type="match status" value="1"/>
</dbReference>
<organism evidence="3 4">
    <name type="scientific">Pseudocitrobacter corydidari</name>
    <dbReference type="NCBI Taxonomy" id="2891570"/>
    <lineage>
        <taxon>Bacteria</taxon>
        <taxon>Pseudomonadati</taxon>
        <taxon>Pseudomonadota</taxon>
        <taxon>Gammaproteobacteria</taxon>
        <taxon>Enterobacterales</taxon>
        <taxon>Enterobacteriaceae</taxon>
        <taxon>Pseudocitrobacter</taxon>
    </lineage>
</organism>
<dbReference type="EMBL" id="CP087880">
    <property type="protein sequence ID" value="UGS43465.1"/>
    <property type="molecule type" value="Genomic_DNA"/>
</dbReference>
<gene>
    <name evidence="3" type="primary">yfcQ_2</name>
    <name evidence="3" type="ORF">G163CM_42400</name>
</gene>
<dbReference type="PANTHER" id="PTHR33420:SF33">
    <property type="entry name" value="MINOR FIMBRIAL SUBUNIT"/>
    <property type="match status" value="1"/>
</dbReference>
<sequence>MKKLTLILLCAYWGKALAADEDITFHGTLMSPPTCSISGGQTIEVEFRDLIIDSIDGNYGRKEVAYELSCETNERDPDWEMTLTWTGTATSYNDAAIETDVPGFGIELQHDGQRFKLNEPLSINATDFTQKPKLEAVPVKAADAVLTDTTFSAYATLRVDYQ</sequence>
<keyword evidence="1" id="KW-0732">Signal</keyword>
<evidence type="ECO:0000313" key="4">
    <source>
        <dbReference type="Proteomes" id="UP001199659"/>
    </source>
</evidence>
<dbReference type="RefSeq" id="WP_231826190.1">
    <property type="nucleotide sequence ID" value="NZ_CP087880.1"/>
</dbReference>
<name>A0ABY3SCV2_9ENTR</name>
<evidence type="ECO:0000256" key="1">
    <source>
        <dbReference type="SAM" id="SignalP"/>
    </source>
</evidence>
<keyword evidence="4" id="KW-1185">Reference proteome</keyword>
<dbReference type="Pfam" id="PF00419">
    <property type="entry name" value="Fimbrial"/>
    <property type="match status" value="1"/>
</dbReference>
<feature type="domain" description="Fimbrial-type adhesion" evidence="2">
    <location>
        <begin position="23"/>
        <end position="162"/>
    </location>
</feature>
<protein>
    <submittedName>
        <fullName evidence="3">Fimbrial-like protein YfcQ</fullName>
    </submittedName>
</protein>
<dbReference type="PANTHER" id="PTHR33420">
    <property type="entry name" value="FIMBRIAL SUBUNIT ELFA-RELATED"/>
    <property type="match status" value="1"/>
</dbReference>
<dbReference type="InterPro" id="IPR000259">
    <property type="entry name" value="Adhesion_dom_fimbrial"/>
</dbReference>
<accession>A0ABY3SCV2</accession>